<sequence length="240" mass="25918">MAAARSAPGALQVPRRQQRVCVVLTMMDQSRRVGQNVSVAWFGASTEKALDANHVDRCRYLPFRVLSRLQAVYQLLRSASLGLATTSIDLVPPSCDPSFCSQIHTKGSAEVSVSVLDESGAAWVWEKGAKPAGSPVTAAGPTELGKQRDGGNTETTPGETMRDEERGVVEYQARRGAGARTANGEVINREASPKLVNGAMAMDSDRGRERDRGAWRVAQRSSARLVRRRCGQRKLGQALA</sequence>
<dbReference type="EMBL" id="JBBPDW010000007">
    <property type="protein sequence ID" value="KAK7550602.1"/>
    <property type="molecule type" value="Genomic_DNA"/>
</dbReference>
<dbReference type="Proteomes" id="UP001365128">
    <property type="component" value="Unassembled WGS sequence"/>
</dbReference>
<evidence type="ECO:0000313" key="2">
    <source>
        <dbReference type="EMBL" id="KAK7550602.1"/>
    </source>
</evidence>
<evidence type="ECO:0000313" key="3">
    <source>
        <dbReference type="Proteomes" id="UP001365128"/>
    </source>
</evidence>
<keyword evidence="3" id="KW-1185">Reference proteome</keyword>
<feature type="region of interest" description="Disordered" evidence="1">
    <location>
        <begin position="131"/>
        <end position="164"/>
    </location>
</feature>
<proteinExistence type="predicted"/>
<name>A0ABR1MIL2_9PEZI</name>
<protein>
    <submittedName>
        <fullName evidence="2">Uncharacterized protein</fullName>
    </submittedName>
</protein>
<comment type="caution">
    <text evidence="2">The sequence shown here is derived from an EMBL/GenBank/DDBJ whole genome shotgun (WGS) entry which is preliminary data.</text>
</comment>
<accession>A0ABR1MIL2</accession>
<evidence type="ECO:0000256" key="1">
    <source>
        <dbReference type="SAM" id="MobiDB-lite"/>
    </source>
</evidence>
<gene>
    <name evidence="2" type="ORF">IWX46DRAFT_579018</name>
</gene>
<reference evidence="2 3" key="1">
    <citation type="submission" date="2024-04" db="EMBL/GenBank/DDBJ databases">
        <title>Phyllosticta paracitricarpa is synonymous to the EU quarantine fungus P. citricarpa based on phylogenomic analyses.</title>
        <authorList>
            <consortium name="Lawrence Berkeley National Laboratory"/>
            <person name="Van Ingen-Buijs V.A."/>
            <person name="Van Westerhoven A.C."/>
            <person name="Haridas S."/>
            <person name="Skiadas P."/>
            <person name="Martin F."/>
            <person name="Groenewald J.Z."/>
            <person name="Crous P.W."/>
            <person name="Seidl M.F."/>
        </authorList>
    </citation>
    <scope>NUCLEOTIDE SEQUENCE [LARGE SCALE GENOMIC DNA]</scope>
    <source>
        <strain evidence="2 3">CBS 122670</strain>
    </source>
</reference>
<organism evidence="2 3">
    <name type="scientific">Phyllosticta citricarpa</name>
    <dbReference type="NCBI Taxonomy" id="55181"/>
    <lineage>
        <taxon>Eukaryota</taxon>
        <taxon>Fungi</taxon>
        <taxon>Dikarya</taxon>
        <taxon>Ascomycota</taxon>
        <taxon>Pezizomycotina</taxon>
        <taxon>Dothideomycetes</taxon>
        <taxon>Dothideomycetes incertae sedis</taxon>
        <taxon>Botryosphaeriales</taxon>
        <taxon>Phyllostictaceae</taxon>
        <taxon>Phyllosticta</taxon>
    </lineage>
</organism>